<protein>
    <submittedName>
        <fullName evidence="1">Uncharacterized protein</fullName>
    </submittedName>
</protein>
<dbReference type="AlphaFoldDB" id="A0A3R7XJ77"/>
<sequence>MSIHSINLIHKCTLICKTTIGQDEYGSPVYTETMVETECRFINVGIRDPGDIMDMSSGKRVYSGTTVMLPPTISVTEGMIVRGQDTGYERDYRVISIKPVYYMFRSQLHHYECELGVVE</sequence>
<name>A0A3R7XJ77_9EURY</name>
<comment type="caution">
    <text evidence="1">The sequence shown here is derived from an EMBL/GenBank/DDBJ whole genome shotgun (WGS) entry which is preliminary data.</text>
</comment>
<proteinExistence type="predicted"/>
<dbReference type="RefSeq" id="WP_259135296.1">
    <property type="nucleotide sequence ID" value="NZ_JANUCS010000013.1"/>
</dbReference>
<dbReference type="Proteomes" id="UP000284763">
    <property type="component" value="Unassembled WGS sequence"/>
</dbReference>
<evidence type="ECO:0000313" key="2">
    <source>
        <dbReference type="Proteomes" id="UP000284763"/>
    </source>
</evidence>
<evidence type="ECO:0000313" key="1">
    <source>
        <dbReference type="EMBL" id="RQD91340.1"/>
    </source>
</evidence>
<organism evidence="1 2">
    <name type="scientific">Methanosalsum natronophilum</name>
    <dbReference type="NCBI Taxonomy" id="768733"/>
    <lineage>
        <taxon>Archaea</taxon>
        <taxon>Methanobacteriati</taxon>
        <taxon>Methanobacteriota</taxon>
        <taxon>Stenosarchaea group</taxon>
        <taxon>Methanomicrobia</taxon>
        <taxon>Methanosarcinales</taxon>
        <taxon>Methanosarcinaceae</taxon>
        <taxon>Methanosalsum</taxon>
    </lineage>
</organism>
<reference evidence="1 2" key="1">
    <citation type="submission" date="2018-08" db="EMBL/GenBank/DDBJ databases">
        <title>The metabolism and importance of syntrophic acetate oxidation coupled to methane or sulfide production in haloalkaline environments.</title>
        <authorList>
            <person name="Timmers P.H.A."/>
            <person name="Vavourakis C.D."/>
            <person name="Sorokin D.Y."/>
            <person name="Sinninghe Damste J.S."/>
            <person name="Muyzer G."/>
            <person name="Stams A.J.M."/>
            <person name="Plugge C.M."/>
        </authorList>
    </citation>
    <scope>NUCLEOTIDE SEQUENCE [LARGE SCALE GENOMIC DNA]</scope>
    <source>
        <strain evidence="1">MSAO_Arc3</strain>
    </source>
</reference>
<gene>
    <name evidence="1" type="ORF">D5R95_01165</name>
</gene>
<dbReference type="EMBL" id="QZAB01000079">
    <property type="protein sequence ID" value="RQD91340.1"/>
    <property type="molecule type" value="Genomic_DNA"/>
</dbReference>
<accession>A0A3R7XJ77</accession>